<evidence type="ECO:0000313" key="2">
    <source>
        <dbReference type="Proteomes" id="UP000076603"/>
    </source>
</evidence>
<name>A0A162TRX0_9CLOT</name>
<accession>A0A162TRX0</accession>
<evidence type="ECO:0000313" key="1">
    <source>
        <dbReference type="EMBL" id="KZL92977.1"/>
    </source>
</evidence>
<dbReference type="Proteomes" id="UP000076603">
    <property type="component" value="Unassembled WGS sequence"/>
</dbReference>
<comment type="caution">
    <text evidence="1">The sequence shown here is derived from an EMBL/GenBank/DDBJ whole genome shotgun (WGS) entry which is preliminary data.</text>
</comment>
<proteinExistence type="predicted"/>
<keyword evidence="2" id="KW-1185">Reference proteome</keyword>
<organism evidence="1 2">
    <name type="scientific">Clostridium magnum DSM 2767</name>
    <dbReference type="NCBI Taxonomy" id="1121326"/>
    <lineage>
        <taxon>Bacteria</taxon>
        <taxon>Bacillati</taxon>
        <taxon>Bacillota</taxon>
        <taxon>Clostridia</taxon>
        <taxon>Eubacteriales</taxon>
        <taxon>Clostridiaceae</taxon>
        <taxon>Clostridium</taxon>
    </lineage>
</organism>
<dbReference type="STRING" id="1121326.CLMAG_27910"/>
<sequence>MKKLLVFLMFIGISYLTLKFLSPLLGLDFKDFLPSSKLVGI</sequence>
<dbReference type="PATRIC" id="fig|1121326.3.peg.2805"/>
<dbReference type="RefSeq" id="WP_278330490.1">
    <property type="nucleotide sequence ID" value="NZ_FQXL01000049.1"/>
</dbReference>
<dbReference type="AlphaFoldDB" id="A0A162TRX0"/>
<reference evidence="1 2" key="1">
    <citation type="submission" date="2016-04" db="EMBL/GenBank/DDBJ databases">
        <title>Genome sequence of Clostridium magnum DSM 2767.</title>
        <authorList>
            <person name="Poehlein A."/>
            <person name="Uhlig R."/>
            <person name="Fischer R."/>
            <person name="Bahl H."/>
            <person name="Daniel R."/>
        </authorList>
    </citation>
    <scope>NUCLEOTIDE SEQUENCE [LARGE SCALE GENOMIC DNA]</scope>
    <source>
        <strain evidence="1 2">DSM 2767</strain>
    </source>
</reference>
<protein>
    <submittedName>
        <fullName evidence="1">Uncharacterized protein</fullName>
    </submittedName>
</protein>
<gene>
    <name evidence="1" type="ORF">CLMAG_27910</name>
</gene>
<dbReference type="EMBL" id="LWAE01000002">
    <property type="protein sequence ID" value="KZL92977.1"/>
    <property type="molecule type" value="Genomic_DNA"/>
</dbReference>